<dbReference type="KEGG" id="spha:D3Y57_01370"/>
<dbReference type="EMBL" id="CP032828">
    <property type="protein sequence ID" value="AYJ84777.1"/>
    <property type="molecule type" value="Genomic_DNA"/>
</dbReference>
<evidence type="ECO:0000313" key="1">
    <source>
        <dbReference type="EMBL" id="AYJ84777.1"/>
    </source>
</evidence>
<dbReference type="InterPro" id="IPR014710">
    <property type="entry name" value="RmlC-like_jellyroll"/>
</dbReference>
<dbReference type="SUPFAM" id="SSF51206">
    <property type="entry name" value="cAMP-binding domain-like"/>
    <property type="match status" value="1"/>
</dbReference>
<keyword evidence="2" id="KW-1185">Reference proteome</keyword>
<protein>
    <submittedName>
        <fullName evidence="1">Crp/Fnr family transcriptional regulator</fullName>
    </submittedName>
</protein>
<accession>A0A494T617</accession>
<dbReference type="Proteomes" id="UP000276254">
    <property type="component" value="Plasmid unnamed1"/>
</dbReference>
<name>A0A494T617_SPHPE</name>
<proteinExistence type="predicted"/>
<dbReference type="Gene3D" id="2.60.120.10">
    <property type="entry name" value="Jelly Rolls"/>
    <property type="match status" value="1"/>
</dbReference>
<sequence>MAAGRMNGVDLATTIAALRAISPFSLLGAGEILLIAEQARQRKFAAGHMLIPAGSVAATLFVAIDGVAETTIGPVGAVFDVPGLLFGLGARADVRAGAGGLTALVIAKPHVFTIARECPEFIVGLLDAPSGDRE</sequence>
<keyword evidence="1" id="KW-0614">Plasmid</keyword>
<organism evidence="1 2">
    <name type="scientific">Sphingomonas paeninsulae</name>
    <dbReference type="NCBI Taxonomy" id="2319844"/>
    <lineage>
        <taxon>Bacteria</taxon>
        <taxon>Pseudomonadati</taxon>
        <taxon>Pseudomonadota</taxon>
        <taxon>Alphaproteobacteria</taxon>
        <taxon>Sphingomonadales</taxon>
        <taxon>Sphingomonadaceae</taxon>
        <taxon>Sphingomonas</taxon>
    </lineage>
</organism>
<evidence type="ECO:0000313" key="2">
    <source>
        <dbReference type="Proteomes" id="UP000276254"/>
    </source>
</evidence>
<gene>
    <name evidence="1" type="ORF">D3Y57_01370</name>
</gene>
<geneLocation type="plasmid" evidence="1">
    <name>unnamed1</name>
</geneLocation>
<dbReference type="AlphaFoldDB" id="A0A494T617"/>
<dbReference type="OrthoDB" id="7509543at2"/>
<reference evidence="1 2" key="1">
    <citation type="submission" date="2018-09" db="EMBL/GenBank/DDBJ databases">
        <title>Sphingomonas peninsula sp. nov., isolated from fildes peninsula, Antarctic soil.</title>
        <authorList>
            <person name="Yingchao G."/>
        </authorList>
    </citation>
    <scope>NUCLEOTIDE SEQUENCE [LARGE SCALE GENOMIC DNA]</scope>
    <source>
        <strain evidence="1 2">YZ-8</strain>
        <plasmid evidence="1 2">unnamed1</plasmid>
    </source>
</reference>
<dbReference type="InterPro" id="IPR018490">
    <property type="entry name" value="cNMP-bd_dom_sf"/>
</dbReference>